<dbReference type="PIRSF" id="PIRSF033096">
    <property type="entry name" value="PPPtase_5"/>
    <property type="match status" value="1"/>
</dbReference>
<evidence type="ECO:0000313" key="7">
    <source>
        <dbReference type="EMBL" id="WZN65056.1"/>
    </source>
</evidence>
<dbReference type="InterPro" id="IPR006186">
    <property type="entry name" value="Ser/Thr-sp_prot-phosphatase"/>
</dbReference>
<name>A0A7S3C6I5_9CHLO</name>
<dbReference type="Gene3D" id="3.60.21.10">
    <property type="match status" value="1"/>
</dbReference>
<protein>
    <submittedName>
        <fullName evidence="7">Serine/threonine protein phosphatase</fullName>
    </submittedName>
</protein>
<evidence type="ECO:0000313" key="8">
    <source>
        <dbReference type="Proteomes" id="UP001472866"/>
    </source>
</evidence>
<evidence type="ECO:0000259" key="5">
    <source>
        <dbReference type="SMART" id="SM00156"/>
    </source>
</evidence>
<dbReference type="PANTHER" id="PTHR45668:SF9">
    <property type="entry name" value="SERINE_THREONINE-PROTEIN PHOSPHATASE 7"/>
    <property type="match status" value="1"/>
</dbReference>
<comment type="cofactor">
    <cofactor evidence="1">
        <name>Mn(2+)</name>
        <dbReference type="ChEBI" id="CHEBI:29035"/>
    </cofactor>
</comment>
<dbReference type="GO" id="GO:0046872">
    <property type="term" value="F:metal ion binding"/>
    <property type="evidence" value="ECO:0007669"/>
    <property type="project" value="UniProtKB-KW"/>
</dbReference>
<dbReference type="SMART" id="SM00156">
    <property type="entry name" value="PP2Ac"/>
    <property type="match status" value="1"/>
</dbReference>
<evidence type="ECO:0000256" key="1">
    <source>
        <dbReference type="ARBA" id="ARBA00001936"/>
    </source>
</evidence>
<dbReference type="Proteomes" id="UP001472866">
    <property type="component" value="Chromosome 11"/>
</dbReference>
<evidence type="ECO:0000256" key="2">
    <source>
        <dbReference type="ARBA" id="ARBA00022723"/>
    </source>
</evidence>
<keyword evidence="8" id="KW-1185">Reference proteome</keyword>
<dbReference type="InterPro" id="IPR029052">
    <property type="entry name" value="Metallo-depent_PP-like"/>
</dbReference>
<dbReference type="EMBL" id="CP151511">
    <property type="protein sequence ID" value="WZN65056.1"/>
    <property type="molecule type" value="Genomic_DNA"/>
</dbReference>
<gene>
    <name evidence="6" type="ORF">CROS1456_LOCUS497</name>
    <name evidence="7" type="ORF">HKI87_11g66130</name>
</gene>
<dbReference type="InterPro" id="IPR004843">
    <property type="entry name" value="Calcineurin-like_PHP"/>
</dbReference>
<dbReference type="PANTHER" id="PTHR45668">
    <property type="entry name" value="SERINE/THREONINE-PROTEIN PHOSPHATASE 5-RELATED"/>
    <property type="match status" value="1"/>
</dbReference>
<proteinExistence type="predicted"/>
<accession>A0A7S3C6I5</accession>
<dbReference type="EMBL" id="HBHZ01000621">
    <property type="protein sequence ID" value="CAE0187431.1"/>
    <property type="molecule type" value="Transcribed_RNA"/>
</dbReference>
<dbReference type="PRINTS" id="PR00114">
    <property type="entry name" value="STPHPHTASE"/>
</dbReference>
<reference evidence="6" key="1">
    <citation type="submission" date="2021-01" db="EMBL/GenBank/DDBJ databases">
        <authorList>
            <person name="Corre E."/>
            <person name="Pelletier E."/>
            <person name="Niang G."/>
            <person name="Scheremetjew M."/>
            <person name="Finn R."/>
            <person name="Kale V."/>
            <person name="Holt S."/>
            <person name="Cochrane G."/>
            <person name="Meng A."/>
            <person name="Brown T."/>
            <person name="Cohen L."/>
        </authorList>
    </citation>
    <scope>NUCLEOTIDE SEQUENCE</scope>
    <source>
        <strain evidence="6">RCC1871</strain>
    </source>
</reference>
<organism evidence="6">
    <name type="scientific">Chloropicon roscoffensis</name>
    <dbReference type="NCBI Taxonomy" id="1461544"/>
    <lineage>
        <taxon>Eukaryota</taxon>
        <taxon>Viridiplantae</taxon>
        <taxon>Chlorophyta</taxon>
        <taxon>Chloropicophyceae</taxon>
        <taxon>Chloropicales</taxon>
        <taxon>Chloropicaceae</taxon>
        <taxon>Chloropicon</taxon>
    </lineage>
</organism>
<keyword evidence="2" id="KW-0479">Metal-binding</keyword>
<dbReference type="Pfam" id="PF00149">
    <property type="entry name" value="Metallophos"/>
    <property type="match status" value="1"/>
</dbReference>
<evidence type="ECO:0000256" key="4">
    <source>
        <dbReference type="PIRSR" id="PIRSR033096-1"/>
    </source>
</evidence>
<feature type="active site" description="Proton donor/acceptor" evidence="4">
    <location>
        <position position="137"/>
    </location>
</feature>
<evidence type="ECO:0000313" key="6">
    <source>
        <dbReference type="EMBL" id="CAE0187431.1"/>
    </source>
</evidence>
<reference evidence="7 8" key="2">
    <citation type="submission" date="2024-03" db="EMBL/GenBank/DDBJ databases">
        <title>Complete genome sequence of the green alga Chloropicon roscoffensis RCC1871.</title>
        <authorList>
            <person name="Lemieux C."/>
            <person name="Pombert J.-F."/>
            <person name="Otis C."/>
            <person name="Turmel M."/>
        </authorList>
    </citation>
    <scope>NUCLEOTIDE SEQUENCE [LARGE SCALE GENOMIC DNA]</scope>
    <source>
        <strain evidence="7 8">RCC1871</strain>
    </source>
</reference>
<sequence>MTIEEYGDEVTPEWVERMVEVLEKASWRQDCSLESVFPMRTLSKLLKDCQRVLHKEPTVVDIEVPEDGRINIVGDTHGQFHDVLTLIASAGRPSEKNLYLFNGDFVDRGAWGVEVLTTLLSWKLCYPDSVFLTRGNHESSSCTQAYGFYKELSLKYPDSNWERLYQLCKGVFASLPLCAVIEDKVYVAHGGLFRDPSPGKGAKGHKAKRRKAGKGKLKLGSLGQLRSASKGGFDPDNTVASQLISTDVLWSDPQLCKGLALNENRGIGLLFGPDMTEEFLRENKLKMIIRSHEGPDARMYREDMKTLTGGYSVDHEGESGKLVTIFSAPDYPQFAEPDERTHNLAAYIVLRHPDVASPEFKQFSAKPRPHLSAFSAFYEEDEW</sequence>
<feature type="domain" description="Serine/threonine specific protein phosphatases" evidence="5">
    <location>
        <begin position="37"/>
        <end position="367"/>
    </location>
</feature>
<dbReference type="GO" id="GO:0016787">
    <property type="term" value="F:hydrolase activity"/>
    <property type="evidence" value="ECO:0007669"/>
    <property type="project" value="InterPro"/>
</dbReference>
<dbReference type="InterPro" id="IPR051134">
    <property type="entry name" value="PPP_phosphatase"/>
</dbReference>
<dbReference type="SUPFAM" id="SSF56300">
    <property type="entry name" value="Metallo-dependent phosphatases"/>
    <property type="match status" value="1"/>
</dbReference>
<evidence type="ECO:0000256" key="3">
    <source>
        <dbReference type="ARBA" id="ARBA00023211"/>
    </source>
</evidence>
<dbReference type="AlphaFoldDB" id="A0A7S3C6I5"/>
<keyword evidence="3" id="KW-0464">Manganese</keyword>